<keyword evidence="2" id="KW-1185">Reference proteome</keyword>
<sequence>MSKADLKQCSLLLQKAYLYIFYDVKWYNSKLPAQHQNRAYWKKVAFLHNPKCLLEFTSPDKKI</sequence>
<reference evidence="1" key="1">
    <citation type="submission" date="2021-03" db="EMBL/GenBank/DDBJ databases">
        <title>Draft genome sequence of rust myrtle Austropuccinia psidii MF-1, a brazilian biotype.</title>
        <authorList>
            <person name="Quecine M.C."/>
            <person name="Pachon D.M.R."/>
            <person name="Bonatelli M.L."/>
            <person name="Correr F.H."/>
            <person name="Franceschini L.M."/>
            <person name="Leite T.F."/>
            <person name="Margarido G.R.A."/>
            <person name="Almeida C.A."/>
            <person name="Ferrarezi J.A."/>
            <person name="Labate C.A."/>
        </authorList>
    </citation>
    <scope>NUCLEOTIDE SEQUENCE</scope>
    <source>
        <strain evidence="1">MF-1</strain>
    </source>
</reference>
<feature type="non-terminal residue" evidence="1">
    <location>
        <position position="63"/>
    </location>
</feature>
<dbReference type="Proteomes" id="UP000765509">
    <property type="component" value="Unassembled WGS sequence"/>
</dbReference>
<protein>
    <submittedName>
        <fullName evidence="1">Uncharacterized protein</fullName>
    </submittedName>
</protein>
<evidence type="ECO:0000313" key="1">
    <source>
        <dbReference type="EMBL" id="MBW0590135.1"/>
    </source>
</evidence>
<organism evidence="1 2">
    <name type="scientific">Austropuccinia psidii MF-1</name>
    <dbReference type="NCBI Taxonomy" id="1389203"/>
    <lineage>
        <taxon>Eukaryota</taxon>
        <taxon>Fungi</taxon>
        <taxon>Dikarya</taxon>
        <taxon>Basidiomycota</taxon>
        <taxon>Pucciniomycotina</taxon>
        <taxon>Pucciniomycetes</taxon>
        <taxon>Pucciniales</taxon>
        <taxon>Sphaerophragmiaceae</taxon>
        <taxon>Austropuccinia</taxon>
    </lineage>
</organism>
<accession>A0A9Q3QAD8</accession>
<gene>
    <name evidence="1" type="ORF">O181_129850</name>
</gene>
<dbReference type="AlphaFoldDB" id="A0A9Q3QAD8"/>
<comment type="caution">
    <text evidence="1">The sequence shown here is derived from an EMBL/GenBank/DDBJ whole genome shotgun (WGS) entry which is preliminary data.</text>
</comment>
<evidence type="ECO:0000313" key="2">
    <source>
        <dbReference type="Proteomes" id="UP000765509"/>
    </source>
</evidence>
<proteinExistence type="predicted"/>
<dbReference type="EMBL" id="AVOT02137108">
    <property type="protein sequence ID" value="MBW0590135.1"/>
    <property type="molecule type" value="Genomic_DNA"/>
</dbReference>
<name>A0A9Q3QAD8_9BASI</name>